<keyword evidence="5" id="KW-1185">Reference proteome</keyword>
<evidence type="ECO:0000313" key="5">
    <source>
        <dbReference type="Proteomes" id="UP001165343"/>
    </source>
</evidence>
<proteinExistence type="predicted"/>
<dbReference type="PANTHER" id="PTHR43464">
    <property type="entry name" value="METHYLTRANSFERASE"/>
    <property type="match status" value="1"/>
</dbReference>
<accession>A0ABT0RHM3</accession>
<comment type="caution">
    <text evidence="4">The sequence shown here is derived from an EMBL/GenBank/DDBJ whole genome shotgun (WGS) entry which is preliminary data.</text>
</comment>
<dbReference type="PANTHER" id="PTHR43464:SF19">
    <property type="entry name" value="UBIQUINONE BIOSYNTHESIS O-METHYLTRANSFERASE, MITOCHONDRIAL"/>
    <property type="match status" value="1"/>
</dbReference>
<dbReference type="CDD" id="cd02440">
    <property type="entry name" value="AdoMet_MTases"/>
    <property type="match status" value="1"/>
</dbReference>
<evidence type="ECO:0000313" key="4">
    <source>
        <dbReference type="EMBL" id="MCL6679762.1"/>
    </source>
</evidence>
<evidence type="ECO:0000256" key="2">
    <source>
        <dbReference type="ARBA" id="ARBA00022679"/>
    </source>
</evidence>
<keyword evidence="1 4" id="KW-0489">Methyltransferase</keyword>
<dbReference type="InterPro" id="IPR029063">
    <property type="entry name" value="SAM-dependent_MTases_sf"/>
</dbReference>
<dbReference type="GO" id="GO:0008168">
    <property type="term" value="F:methyltransferase activity"/>
    <property type="evidence" value="ECO:0007669"/>
    <property type="project" value="UniProtKB-KW"/>
</dbReference>
<dbReference type="Gene3D" id="3.40.50.150">
    <property type="entry name" value="Vaccinia Virus protein VP39"/>
    <property type="match status" value="1"/>
</dbReference>
<evidence type="ECO:0000256" key="3">
    <source>
        <dbReference type="ARBA" id="ARBA00022691"/>
    </source>
</evidence>
<dbReference type="Proteomes" id="UP001165343">
    <property type="component" value="Unassembled WGS sequence"/>
</dbReference>
<sequence>MERVVYDRMAELDELHWWYRARREVLDALIRRTVQPPKDARVLEVGCGTGHNIRMLERFGSVDGIEIDPEARGFAERRLGREVSSAALPELSGIERSRYDLVAALDVVEHIDDDNAAIAGLASCLKPGGKLLVTVPAHQWMWSAHDELNHHKRRYSKRGLRSLIEGSPLRLDALGYFNSLLFPLAVGARLAAKATGRGGGDDALPPKPVNYAFERAFAAERRLIGKFPLPPGLSLFAVATAT</sequence>
<keyword evidence="2" id="KW-0808">Transferase</keyword>
<evidence type="ECO:0000256" key="1">
    <source>
        <dbReference type="ARBA" id="ARBA00022603"/>
    </source>
</evidence>
<dbReference type="EMBL" id="JAMGBC010000001">
    <property type="protein sequence ID" value="MCL6679762.1"/>
    <property type="molecule type" value="Genomic_DNA"/>
</dbReference>
<protein>
    <submittedName>
        <fullName evidence="4">Class I SAM-dependent methyltransferase</fullName>
    </submittedName>
</protein>
<dbReference type="Pfam" id="PF13489">
    <property type="entry name" value="Methyltransf_23"/>
    <property type="match status" value="1"/>
</dbReference>
<reference evidence="4" key="1">
    <citation type="submission" date="2022-05" db="EMBL/GenBank/DDBJ databases">
        <authorList>
            <person name="Jo J.-H."/>
            <person name="Im W.-T."/>
        </authorList>
    </citation>
    <scope>NUCLEOTIDE SEQUENCE</scope>
    <source>
        <strain evidence="4">RG327</strain>
    </source>
</reference>
<name>A0ABT0RHM3_9SPHN</name>
<dbReference type="GO" id="GO:0032259">
    <property type="term" value="P:methylation"/>
    <property type="evidence" value="ECO:0007669"/>
    <property type="project" value="UniProtKB-KW"/>
</dbReference>
<gene>
    <name evidence="4" type="ORF">LZ519_10620</name>
</gene>
<dbReference type="SUPFAM" id="SSF53335">
    <property type="entry name" value="S-adenosyl-L-methionine-dependent methyltransferases"/>
    <property type="match status" value="1"/>
</dbReference>
<organism evidence="4 5">
    <name type="scientific">Sphingomonas anseongensis</name>
    <dbReference type="NCBI Taxonomy" id="2908207"/>
    <lineage>
        <taxon>Bacteria</taxon>
        <taxon>Pseudomonadati</taxon>
        <taxon>Pseudomonadota</taxon>
        <taxon>Alphaproteobacteria</taxon>
        <taxon>Sphingomonadales</taxon>
        <taxon>Sphingomonadaceae</taxon>
        <taxon>Sphingomonas</taxon>
    </lineage>
</organism>
<keyword evidence="3" id="KW-0949">S-adenosyl-L-methionine</keyword>